<dbReference type="NCBIfam" id="NF047427">
    <property type="entry name" value="phage_activ_RinB"/>
    <property type="match status" value="1"/>
</dbReference>
<accession>A0A380GLW8</accession>
<proteinExistence type="predicted"/>
<dbReference type="EMBL" id="UHDS01000001">
    <property type="protein sequence ID" value="SUM55416.1"/>
    <property type="molecule type" value="Genomic_DNA"/>
</dbReference>
<sequence>MKHILKPLLIISLYELSKAITYEIIVRKQANDMADVPRDYEVSK</sequence>
<evidence type="ECO:0000313" key="2">
    <source>
        <dbReference type="Proteomes" id="UP000254412"/>
    </source>
</evidence>
<name>A0A380GLW8_9STAP</name>
<gene>
    <name evidence="1" type="ORF">NCTC13834_01780</name>
</gene>
<protein>
    <submittedName>
        <fullName evidence="1">Transcriptional activator RinB</fullName>
    </submittedName>
</protein>
<organism evidence="1 2">
    <name type="scientific">Staphylococcus nepalensis</name>
    <dbReference type="NCBI Taxonomy" id="214473"/>
    <lineage>
        <taxon>Bacteria</taxon>
        <taxon>Bacillati</taxon>
        <taxon>Bacillota</taxon>
        <taxon>Bacilli</taxon>
        <taxon>Bacillales</taxon>
        <taxon>Staphylococcaceae</taxon>
        <taxon>Staphylococcus</taxon>
    </lineage>
</organism>
<dbReference type="Proteomes" id="UP000254412">
    <property type="component" value="Unassembled WGS sequence"/>
</dbReference>
<reference evidence="1 2" key="1">
    <citation type="submission" date="2018-06" db="EMBL/GenBank/DDBJ databases">
        <authorList>
            <consortium name="Pathogen Informatics"/>
            <person name="Doyle S."/>
        </authorList>
    </citation>
    <scope>NUCLEOTIDE SEQUENCE [LARGE SCALE GENOMIC DNA]</scope>
    <source>
        <strain evidence="1 2">NCTC13834</strain>
    </source>
</reference>
<evidence type="ECO:0000313" key="1">
    <source>
        <dbReference type="EMBL" id="SUM55416.1"/>
    </source>
</evidence>
<dbReference type="RefSeq" id="WP_103372557.1">
    <property type="nucleotide sequence ID" value="NZ_BMCF01000004.1"/>
</dbReference>
<dbReference type="AlphaFoldDB" id="A0A380GLW8"/>